<reference evidence="2" key="1">
    <citation type="submission" date="2023-04" db="EMBL/GenBank/DDBJ databases">
        <authorList>
            <consortium name="ELIXIR-Norway"/>
        </authorList>
    </citation>
    <scope>NUCLEOTIDE SEQUENCE [LARGE SCALE GENOMIC DNA]</scope>
</reference>
<keyword evidence="3" id="KW-1185">Reference proteome</keyword>
<protein>
    <submittedName>
        <fullName evidence="2">Uncharacterized protein</fullName>
    </submittedName>
</protein>
<evidence type="ECO:0000256" key="1">
    <source>
        <dbReference type="SAM" id="MobiDB-lite"/>
    </source>
</evidence>
<sequence length="383" mass="41511">MTARSTASCATGAQMRKPRDKRCTNSSPRREARDTARLKAQAAWHRGPQRRGLQCPHLAPTPQTVLQASGPVQRLEGLDAVTTHPDSVTALLLWPAAGGHSSLSDMSSAPAVSFSAQPCNHLNTPTQAARPRPNRRAFGTEAPASPTLRACDKRPHPDTTGDGRAFDYQGVRNEAPRASRRPAGDRLQAARVSEFQLMSQERQVFTFVVGEPGLQHVIPDMALHLCEDERDAPKGHACSLGENRLNPEVPLALSGEMLPCPWRPVSPWHESAAGPPVLVARPALVRQWAREEPGHRGTSALQSLRPRPCPTKAAITLMSRDSVAWRHRAGWGHRLGTQNQKLAASGLILGPDSRGDCPKAVPLFHRELVSARRCGGSPGLKTQ</sequence>
<gene>
    <name evidence="2" type="ORF">MRATA1EN1_LOCUS11194</name>
</gene>
<feature type="region of interest" description="Disordered" evidence="1">
    <location>
        <begin position="140"/>
        <end position="167"/>
    </location>
</feature>
<feature type="compositionally biased region" description="Basic and acidic residues" evidence="1">
    <location>
        <begin position="28"/>
        <end position="37"/>
    </location>
</feature>
<organism evidence="2 3">
    <name type="scientific">Rangifer tarandus platyrhynchus</name>
    <name type="common">Svalbard reindeer</name>
    <dbReference type="NCBI Taxonomy" id="3082113"/>
    <lineage>
        <taxon>Eukaryota</taxon>
        <taxon>Metazoa</taxon>
        <taxon>Chordata</taxon>
        <taxon>Craniata</taxon>
        <taxon>Vertebrata</taxon>
        <taxon>Euteleostomi</taxon>
        <taxon>Mammalia</taxon>
        <taxon>Eutheria</taxon>
        <taxon>Laurasiatheria</taxon>
        <taxon>Artiodactyla</taxon>
        <taxon>Ruminantia</taxon>
        <taxon>Pecora</taxon>
        <taxon>Cervidae</taxon>
        <taxon>Odocoileinae</taxon>
        <taxon>Rangifer</taxon>
    </lineage>
</organism>
<dbReference type="EMBL" id="OX459956">
    <property type="protein sequence ID" value="CAI9162232.1"/>
    <property type="molecule type" value="Genomic_DNA"/>
</dbReference>
<name>A0ABN8YKZ3_RANTA</name>
<feature type="region of interest" description="Disordered" evidence="1">
    <location>
        <begin position="1"/>
        <end position="53"/>
    </location>
</feature>
<dbReference type="Proteomes" id="UP001176941">
    <property type="component" value="Chromosome 20"/>
</dbReference>
<proteinExistence type="predicted"/>
<accession>A0ABN8YKZ3</accession>
<feature type="compositionally biased region" description="Polar residues" evidence="1">
    <location>
        <begin position="1"/>
        <end position="11"/>
    </location>
</feature>
<evidence type="ECO:0000313" key="2">
    <source>
        <dbReference type="EMBL" id="CAI9162232.1"/>
    </source>
</evidence>
<feature type="compositionally biased region" description="Basic and acidic residues" evidence="1">
    <location>
        <begin position="150"/>
        <end position="165"/>
    </location>
</feature>
<evidence type="ECO:0000313" key="3">
    <source>
        <dbReference type="Proteomes" id="UP001176941"/>
    </source>
</evidence>